<organism evidence="1 2">
    <name type="scientific">Eleusine coracana subsp. coracana</name>
    <dbReference type="NCBI Taxonomy" id="191504"/>
    <lineage>
        <taxon>Eukaryota</taxon>
        <taxon>Viridiplantae</taxon>
        <taxon>Streptophyta</taxon>
        <taxon>Embryophyta</taxon>
        <taxon>Tracheophyta</taxon>
        <taxon>Spermatophyta</taxon>
        <taxon>Magnoliopsida</taxon>
        <taxon>Liliopsida</taxon>
        <taxon>Poales</taxon>
        <taxon>Poaceae</taxon>
        <taxon>PACMAD clade</taxon>
        <taxon>Chloridoideae</taxon>
        <taxon>Cynodonteae</taxon>
        <taxon>Eleusininae</taxon>
        <taxon>Eleusine</taxon>
    </lineage>
</organism>
<reference evidence="1" key="1">
    <citation type="journal article" date="2018" name="DNA Res.">
        <title>Multiple hybrid de novo genome assembly of finger millet, an orphan allotetraploid crop.</title>
        <authorList>
            <person name="Hatakeyama M."/>
            <person name="Aluri S."/>
            <person name="Balachadran M.T."/>
            <person name="Sivarajan S.R."/>
            <person name="Patrignani A."/>
            <person name="Gruter S."/>
            <person name="Poveda L."/>
            <person name="Shimizu-Inatsugi R."/>
            <person name="Baeten J."/>
            <person name="Francoijs K.J."/>
            <person name="Nataraja K.N."/>
            <person name="Reddy Y.A.N."/>
            <person name="Phadnis S."/>
            <person name="Ravikumar R.L."/>
            <person name="Schlapbach R."/>
            <person name="Sreeman S.M."/>
            <person name="Shimizu K.K."/>
        </authorList>
    </citation>
    <scope>NUCLEOTIDE SEQUENCE</scope>
</reference>
<name>A0AAV5FT90_ELECO</name>
<keyword evidence="2" id="KW-1185">Reference proteome</keyword>
<reference evidence="1" key="2">
    <citation type="submission" date="2021-12" db="EMBL/GenBank/DDBJ databases">
        <title>Resequencing data analysis of finger millet.</title>
        <authorList>
            <person name="Hatakeyama M."/>
            <person name="Aluri S."/>
            <person name="Balachadran M.T."/>
            <person name="Sivarajan S.R."/>
            <person name="Poveda L."/>
            <person name="Shimizu-Inatsugi R."/>
            <person name="Schlapbach R."/>
            <person name="Sreeman S.M."/>
            <person name="Shimizu K.K."/>
        </authorList>
    </citation>
    <scope>NUCLEOTIDE SEQUENCE</scope>
</reference>
<dbReference type="Proteomes" id="UP001054889">
    <property type="component" value="Unassembled WGS sequence"/>
</dbReference>
<sequence length="113" mass="12607">MRSPPRTLQIISYPRRTSSRWWCRRWRLQRRHGTTTIAAATATATRLDERLRRVSGAGGAGSRRRCGMATTATATAKATTTARASYPTSPPFVTFSLVRTILLVLHLFFTVPS</sequence>
<proteinExistence type="predicted"/>
<evidence type="ECO:0000313" key="1">
    <source>
        <dbReference type="EMBL" id="GJN38222.1"/>
    </source>
</evidence>
<gene>
    <name evidence="1" type="primary">gb27245</name>
    <name evidence="1" type="ORF">PR202_gb27245</name>
</gene>
<comment type="caution">
    <text evidence="1">The sequence shown here is derived from an EMBL/GenBank/DDBJ whole genome shotgun (WGS) entry which is preliminary data.</text>
</comment>
<dbReference type="AlphaFoldDB" id="A0AAV5FT90"/>
<protein>
    <submittedName>
        <fullName evidence="1">Uncharacterized protein</fullName>
    </submittedName>
</protein>
<accession>A0AAV5FT90</accession>
<dbReference type="EMBL" id="BQKI01000095">
    <property type="protein sequence ID" value="GJN38222.1"/>
    <property type="molecule type" value="Genomic_DNA"/>
</dbReference>
<evidence type="ECO:0000313" key="2">
    <source>
        <dbReference type="Proteomes" id="UP001054889"/>
    </source>
</evidence>